<sequence length="164" mass="18409">MLNSLAVSALSSALSTQSTPLIAAVAIDIDGTIIVQMVLFWFVLGFLHFTLFRPYLKAVDAREEGVDGSREEAAEMQTRAGRVIEEYEAKMRQARRDATDVRESLRNQGLQEQNDMVGEVREQIQQDLEMERGRIEAKVQTARATIQTRAKSLAGDMVRQILPQ</sequence>
<reference evidence="14 15" key="1">
    <citation type="submission" date="2018-06" db="EMBL/GenBank/DDBJ databases">
        <title>Lujinxingia sediminis gen. nov. sp. nov., a new facultative anaerobic member of the class Deltaproteobacteria, and proposal of Lujinxingaceae fam. nov.</title>
        <authorList>
            <person name="Guo L.-Y."/>
            <person name="Li C.-M."/>
            <person name="Wang S."/>
            <person name="Du Z.-J."/>
        </authorList>
    </citation>
    <scope>NUCLEOTIDE SEQUENCE [LARGE SCALE GENOMIC DNA]</scope>
    <source>
        <strain evidence="14 15">FA350</strain>
    </source>
</reference>
<gene>
    <name evidence="12" type="primary">atpF</name>
    <name evidence="14" type="ORF">DN745_11175</name>
</gene>
<keyword evidence="5 12" id="KW-0375">Hydrogen ion transport</keyword>
<dbReference type="AlphaFoldDB" id="A0A2Z4FLI0"/>
<evidence type="ECO:0000256" key="3">
    <source>
        <dbReference type="ARBA" id="ARBA00022547"/>
    </source>
</evidence>
<dbReference type="CDD" id="cd06503">
    <property type="entry name" value="ATP-synt_Fo_b"/>
    <property type="match status" value="1"/>
</dbReference>
<keyword evidence="15" id="KW-1185">Reference proteome</keyword>
<evidence type="ECO:0000256" key="12">
    <source>
        <dbReference type="HAMAP-Rule" id="MF_01398"/>
    </source>
</evidence>
<keyword evidence="6 12" id="KW-1133">Transmembrane helix</keyword>
<evidence type="ECO:0000256" key="4">
    <source>
        <dbReference type="ARBA" id="ARBA00022692"/>
    </source>
</evidence>
<comment type="subcellular location">
    <subcellularLocation>
        <location evidence="12">Cell membrane</location>
        <topology evidence="12">Single-pass membrane protein</topology>
    </subcellularLocation>
    <subcellularLocation>
        <location evidence="11">Endomembrane system</location>
        <topology evidence="11">Single-pass membrane protein</topology>
    </subcellularLocation>
</comment>
<dbReference type="GO" id="GO:0046961">
    <property type="term" value="F:proton-transporting ATPase activity, rotational mechanism"/>
    <property type="evidence" value="ECO:0007669"/>
    <property type="project" value="TreeGrafter"/>
</dbReference>
<dbReference type="OrthoDB" id="5526376at2"/>
<dbReference type="GO" id="GO:0046933">
    <property type="term" value="F:proton-transporting ATP synthase activity, rotational mechanism"/>
    <property type="evidence" value="ECO:0007669"/>
    <property type="project" value="UniProtKB-UniRule"/>
</dbReference>
<evidence type="ECO:0000256" key="7">
    <source>
        <dbReference type="ARBA" id="ARBA00023065"/>
    </source>
</evidence>
<dbReference type="KEGG" id="bsed:DN745_11175"/>
<evidence type="ECO:0000256" key="1">
    <source>
        <dbReference type="ARBA" id="ARBA00005513"/>
    </source>
</evidence>
<evidence type="ECO:0000256" key="2">
    <source>
        <dbReference type="ARBA" id="ARBA00022448"/>
    </source>
</evidence>
<dbReference type="PANTHER" id="PTHR33445:SF2">
    <property type="entry name" value="ATP SYNTHASE SUBUNIT B', CHLOROPLASTIC"/>
    <property type="match status" value="1"/>
</dbReference>
<keyword evidence="9 12" id="KW-0066">ATP synthesis</keyword>
<keyword evidence="12" id="KW-1003">Cell membrane</keyword>
<dbReference type="InterPro" id="IPR002146">
    <property type="entry name" value="ATP_synth_b/b'su_bac/chlpt"/>
</dbReference>
<evidence type="ECO:0000313" key="14">
    <source>
        <dbReference type="EMBL" id="AWV89867.1"/>
    </source>
</evidence>
<keyword evidence="2 12" id="KW-0813">Transport</keyword>
<comment type="function">
    <text evidence="12">Component of the F(0) channel, it forms part of the peripheral stalk, linking F(1) to F(0).</text>
</comment>
<comment type="subunit">
    <text evidence="12">F-type ATPases have 2 components, F(1) - the catalytic core - and F(0) - the membrane proton channel. F(1) has five subunits: alpha(3), beta(3), gamma(1), delta(1), epsilon(1). F(0) has three main subunits: a(1), b(2) and c(10-14). The alpha and beta chains form an alternating ring which encloses part of the gamma chain. F(1) is attached to F(0) by a central stalk formed by the gamma and epsilon chains, while a peripheral stalk is formed by the delta and b chains.</text>
</comment>
<keyword evidence="4 12" id="KW-0812">Transmembrane</keyword>
<keyword evidence="7 12" id="KW-0406">Ion transport</keyword>
<proteinExistence type="inferred from homology"/>
<evidence type="ECO:0000256" key="5">
    <source>
        <dbReference type="ARBA" id="ARBA00022781"/>
    </source>
</evidence>
<evidence type="ECO:0000256" key="6">
    <source>
        <dbReference type="ARBA" id="ARBA00022989"/>
    </source>
</evidence>
<evidence type="ECO:0000256" key="8">
    <source>
        <dbReference type="ARBA" id="ARBA00023136"/>
    </source>
</evidence>
<dbReference type="GO" id="GO:0012505">
    <property type="term" value="C:endomembrane system"/>
    <property type="evidence" value="ECO:0007669"/>
    <property type="project" value="UniProtKB-SubCell"/>
</dbReference>
<evidence type="ECO:0000256" key="13">
    <source>
        <dbReference type="RuleBase" id="RU003848"/>
    </source>
</evidence>
<feature type="transmembrane region" description="Helical" evidence="12">
    <location>
        <begin position="33"/>
        <end position="52"/>
    </location>
</feature>
<comment type="function">
    <text evidence="10 12">F(1)F(0) ATP synthase produces ATP from ADP in the presence of a proton or sodium gradient. F-type ATPases consist of two structural domains, F(1) containing the extramembraneous catalytic core and F(0) containing the membrane proton channel, linked together by a central stalk and a peripheral stalk. During catalysis, ATP synthesis in the catalytic domain of F(1) is coupled via a rotary mechanism of the central stalk subunits to proton translocation.</text>
</comment>
<dbReference type="GO" id="GO:0045259">
    <property type="term" value="C:proton-transporting ATP synthase complex"/>
    <property type="evidence" value="ECO:0007669"/>
    <property type="project" value="UniProtKB-KW"/>
</dbReference>
<dbReference type="PANTHER" id="PTHR33445">
    <property type="entry name" value="ATP SYNTHASE SUBUNIT B', CHLOROPLASTIC"/>
    <property type="match status" value="1"/>
</dbReference>
<evidence type="ECO:0000256" key="9">
    <source>
        <dbReference type="ARBA" id="ARBA00023310"/>
    </source>
</evidence>
<dbReference type="RefSeq" id="WP_111334858.1">
    <property type="nucleotide sequence ID" value="NZ_CP030032.1"/>
</dbReference>
<name>A0A2Z4FLI0_9DELT</name>
<evidence type="ECO:0000256" key="10">
    <source>
        <dbReference type="ARBA" id="ARBA00025198"/>
    </source>
</evidence>
<evidence type="ECO:0000313" key="15">
    <source>
        <dbReference type="Proteomes" id="UP000249799"/>
    </source>
</evidence>
<dbReference type="InterPro" id="IPR050059">
    <property type="entry name" value="ATP_synthase_B_chain"/>
</dbReference>
<comment type="similarity">
    <text evidence="1 12 13">Belongs to the ATPase B chain family.</text>
</comment>
<dbReference type="HAMAP" id="MF_01398">
    <property type="entry name" value="ATP_synth_b_bprime"/>
    <property type="match status" value="1"/>
</dbReference>
<dbReference type="EMBL" id="CP030032">
    <property type="protein sequence ID" value="AWV89867.1"/>
    <property type="molecule type" value="Genomic_DNA"/>
</dbReference>
<evidence type="ECO:0000256" key="11">
    <source>
        <dbReference type="ARBA" id="ARBA00037847"/>
    </source>
</evidence>
<dbReference type="Proteomes" id="UP000249799">
    <property type="component" value="Chromosome"/>
</dbReference>
<dbReference type="GO" id="GO:0005886">
    <property type="term" value="C:plasma membrane"/>
    <property type="evidence" value="ECO:0007669"/>
    <property type="project" value="UniProtKB-SubCell"/>
</dbReference>
<accession>A0A2Z4FLI0</accession>
<organism evidence="14 15">
    <name type="scientific">Bradymonas sediminis</name>
    <dbReference type="NCBI Taxonomy" id="1548548"/>
    <lineage>
        <taxon>Bacteria</taxon>
        <taxon>Deltaproteobacteria</taxon>
        <taxon>Bradymonadales</taxon>
        <taxon>Bradymonadaceae</taxon>
        <taxon>Bradymonas</taxon>
    </lineage>
</organism>
<dbReference type="Pfam" id="PF00430">
    <property type="entry name" value="ATP-synt_B"/>
    <property type="match status" value="1"/>
</dbReference>
<keyword evidence="3 12" id="KW-0138">CF(0)</keyword>
<keyword evidence="8 12" id="KW-0472">Membrane</keyword>
<protein>
    <recommendedName>
        <fullName evidence="12">ATP synthase subunit b</fullName>
    </recommendedName>
    <alternativeName>
        <fullName evidence="12">ATP synthase F(0) sector subunit b</fullName>
    </alternativeName>
    <alternativeName>
        <fullName evidence="12">ATPase subunit I</fullName>
    </alternativeName>
    <alternativeName>
        <fullName evidence="12">F-type ATPase subunit b</fullName>
        <shortName evidence="12">F-ATPase subunit b</shortName>
    </alternativeName>
</protein>